<comment type="caution">
    <text evidence="2">The sequence shown here is derived from an EMBL/GenBank/DDBJ whole genome shotgun (WGS) entry which is preliminary data.</text>
</comment>
<sequence>MDTLLEHLTHTRVTLGANPETSQHAPAFESSLDRWWELDRQEKQYWIDIHSAAARITLADSRLDHLVDRLSHTLLAENTDRDGALYTLYFENKRPGQLKRPVLSSQLDTMRRWVPSLLGSPNPALAAIGTDLQAAVAEADAAVTALGVLKQQNREFRTVGARKVFVDDLNALRKTTHGALAELPHSRPDLFLPGGFADLFFKPIRARGEEGPEDAEEMREHIAALEEQLALARATLAEMEATEAAEAAAEAQRAQEEALLAAAEKEAKLAAAKVKAMRAKLGV</sequence>
<dbReference type="Proteomes" id="UP000019678">
    <property type="component" value="Unassembled WGS sequence"/>
</dbReference>
<reference evidence="2 3" key="1">
    <citation type="submission" date="2013-05" db="EMBL/GenBank/DDBJ databases">
        <title>Genome assembly of Chondromyces apiculatus DSM 436.</title>
        <authorList>
            <person name="Sharma G."/>
            <person name="Khatri I."/>
            <person name="Kaur C."/>
            <person name="Mayilraj S."/>
            <person name="Subramanian S."/>
        </authorList>
    </citation>
    <scope>NUCLEOTIDE SEQUENCE [LARGE SCALE GENOMIC DNA]</scope>
    <source>
        <strain evidence="2 3">DSM 436</strain>
    </source>
</reference>
<keyword evidence="3" id="KW-1185">Reference proteome</keyword>
<dbReference type="OrthoDB" id="5527903at2"/>
<gene>
    <name evidence="2" type="ORF">CAP_0462</name>
</gene>
<keyword evidence="1" id="KW-0175">Coiled coil</keyword>
<dbReference type="EMBL" id="ASRX01000105">
    <property type="protein sequence ID" value="EYF00591.1"/>
    <property type="molecule type" value="Genomic_DNA"/>
</dbReference>
<protein>
    <submittedName>
        <fullName evidence="2">Uncharacterized protein</fullName>
    </submittedName>
</protein>
<name>A0A017SWC6_9BACT</name>
<evidence type="ECO:0000313" key="3">
    <source>
        <dbReference type="Proteomes" id="UP000019678"/>
    </source>
</evidence>
<dbReference type="AlphaFoldDB" id="A0A017SWC6"/>
<accession>A0A017SWC6</accession>
<proteinExistence type="predicted"/>
<evidence type="ECO:0000313" key="2">
    <source>
        <dbReference type="EMBL" id="EYF00591.1"/>
    </source>
</evidence>
<evidence type="ECO:0000256" key="1">
    <source>
        <dbReference type="SAM" id="Coils"/>
    </source>
</evidence>
<feature type="coiled-coil region" evidence="1">
    <location>
        <begin position="215"/>
        <end position="280"/>
    </location>
</feature>
<organism evidence="2 3">
    <name type="scientific">Chondromyces apiculatus DSM 436</name>
    <dbReference type="NCBI Taxonomy" id="1192034"/>
    <lineage>
        <taxon>Bacteria</taxon>
        <taxon>Pseudomonadati</taxon>
        <taxon>Myxococcota</taxon>
        <taxon>Polyangia</taxon>
        <taxon>Polyangiales</taxon>
        <taxon>Polyangiaceae</taxon>
        <taxon>Chondromyces</taxon>
    </lineage>
</organism>